<dbReference type="GeneID" id="301456912"/>
<name>A0AAJ2LVA2_9MICO</name>
<dbReference type="GO" id="GO:0046872">
    <property type="term" value="F:metal ion binding"/>
    <property type="evidence" value="ECO:0007669"/>
    <property type="project" value="UniProtKB-KW"/>
</dbReference>
<accession>A0AAJ2LVA2</accession>
<dbReference type="RefSeq" id="WP_310890416.1">
    <property type="nucleotide sequence ID" value="NZ_BAAAGR010000001.1"/>
</dbReference>
<evidence type="ECO:0000256" key="1">
    <source>
        <dbReference type="ARBA" id="ARBA00022723"/>
    </source>
</evidence>
<dbReference type="InterPro" id="IPR051610">
    <property type="entry name" value="GPI/OXD"/>
</dbReference>
<comment type="caution">
    <text evidence="3">The sequence shown here is derived from an EMBL/GenBank/DDBJ whole genome shotgun (WGS) entry which is preliminary data.</text>
</comment>
<keyword evidence="1" id="KW-0479">Metal-binding</keyword>
<dbReference type="InterPro" id="IPR014710">
    <property type="entry name" value="RmlC-like_jellyroll"/>
</dbReference>
<dbReference type="InterPro" id="IPR013096">
    <property type="entry name" value="Cupin_2"/>
</dbReference>
<organism evidence="3 4">
    <name type="scientific">Microbacterium aurantiacum</name>
    <dbReference type="NCBI Taxonomy" id="162393"/>
    <lineage>
        <taxon>Bacteria</taxon>
        <taxon>Bacillati</taxon>
        <taxon>Actinomycetota</taxon>
        <taxon>Actinomycetes</taxon>
        <taxon>Micrococcales</taxon>
        <taxon>Microbacteriaceae</taxon>
        <taxon>Microbacterium</taxon>
    </lineage>
</organism>
<dbReference type="Proteomes" id="UP001183582">
    <property type="component" value="Unassembled WGS sequence"/>
</dbReference>
<dbReference type="SUPFAM" id="SSF51182">
    <property type="entry name" value="RmlC-like cupins"/>
    <property type="match status" value="1"/>
</dbReference>
<sequence length="154" mass="16665">MTTTSISQSTTHNAAGQRVVISPEDFGSGAPMEVGRAGVRDRKLIYPEVGFDASTLCLGLVEIDPGHHSPLHRHNCEEVYYVIEGEGYVEQEGENFPLATGDAVLNRINVDHRVFCTGDTTLRLAVIGGIMLVPLLPTWPTASPYEILESADDA</sequence>
<dbReference type="EMBL" id="JAHWXH010000001">
    <property type="protein sequence ID" value="MDS0244332.1"/>
    <property type="molecule type" value="Genomic_DNA"/>
</dbReference>
<evidence type="ECO:0000313" key="3">
    <source>
        <dbReference type="EMBL" id="MDS0244332.1"/>
    </source>
</evidence>
<dbReference type="AlphaFoldDB" id="A0AAJ2LVA2"/>
<evidence type="ECO:0000313" key="4">
    <source>
        <dbReference type="Proteomes" id="UP001183582"/>
    </source>
</evidence>
<dbReference type="PANTHER" id="PTHR35848:SF6">
    <property type="entry name" value="CUPIN TYPE-2 DOMAIN-CONTAINING PROTEIN"/>
    <property type="match status" value="1"/>
</dbReference>
<protein>
    <submittedName>
        <fullName evidence="3">Cupin domain-containing protein</fullName>
    </submittedName>
</protein>
<proteinExistence type="predicted"/>
<dbReference type="Pfam" id="PF07883">
    <property type="entry name" value="Cupin_2"/>
    <property type="match status" value="1"/>
</dbReference>
<dbReference type="PANTHER" id="PTHR35848">
    <property type="entry name" value="OXALATE-BINDING PROTEIN"/>
    <property type="match status" value="1"/>
</dbReference>
<evidence type="ECO:0000259" key="2">
    <source>
        <dbReference type="Pfam" id="PF07883"/>
    </source>
</evidence>
<dbReference type="Gene3D" id="2.60.120.10">
    <property type="entry name" value="Jelly Rolls"/>
    <property type="match status" value="1"/>
</dbReference>
<reference evidence="3 4" key="1">
    <citation type="submission" date="2021-06" db="EMBL/GenBank/DDBJ databases">
        <title>Genome-based taxonomic framework of Microbacterium strains isolated from marine environment, the description of four new species and reclassification of four preexisting species.</title>
        <authorList>
            <person name="Lee S.D."/>
            <person name="Kim S.-M."/>
            <person name="Byeon Y.-S."/>
            <person name="Yang H.L."/>
            <person name="Kim I.S."/>
        </authorList>
    </citation>
    <scope>NUCLEOTIDE SEQUENCE [LARGE SCALE GENOMIC DNA]</scope>
    <source>
        <strain evidence="3 4">KACC 20514</strain>
    </source>
</reference>
<feature type="domain" description="Cupin type-2" evidence="2">
    <location>
        <begin position="60"/>
        <end position="127"/>
    </location>
</feature>
<dbReference type="InterPro" id="IPR011051">
    <property type="entry name" value="RmlC_Cupin_sf"/>
</dbReference>
<gene>
    <name evidence="3" type="ORF">KZC50_01755</name>
</gene>